<feature type="compositionally biased region" description="Basic and acidic residues" evidence="1">
    <location>
        <begin position="122"/>
        <end position="137"/>
    </location>
</feature>
<evidence type="ECO:0000313" key="3">
    <source>
        <dbReference type="Proteomes" id="UP000294003"/>
    </source>
</evidence>
<proteinExistence type="predicted"/>
<name>A0ABY0HJY1_9PEZI</name>
<evidence type="ECO:0000256" key="1">
    <source>
        <dbReference type="SAM" id="MobiDB-lite"/>
    </source>
</evidence>
<evidence type="ECO:0000313" key="2">
    <source>
        <dbReference type="EMBL" id="RYO95257.1"/>
    </source>
</evidence>
<feature type="region of interest" description="Disordered" evidence="1">
    <location>
        <begin position="118"/>
        <end position="138"/>
    </location>
</feature>
<organism evidence="2 3">
    <name type="scientific">Monosporascus cannonballus</name>
    <dbReference type="NCBI Taxonomy" id="155416"/>
    <lineage>
        <taxon>Eukaryota</taxon>
        <taxon>Fungi</taxon>
        <taxon>Dikarya</taxon>
        <taxon>Ascomycota</taxon>
        <taxon>Pezizomycotina</taxon>
        <taxon>Sordariomycetes</taxon>
        <taxon>Xylariomycetidae</taxon>
        <taxon>Xylariales</taxon>
        <taxon>Xylariales incertae sedis</taxon>
        <taxon>Monosporascus</taxon>
    </lineage>
</organism>
<keyword evidence="3" id="KW-1185">Reference proteome</keyword>
<protein>
    <submittedName>
        <fullName evidence="2">Uncharacterized protein</fullName>
    </submittedName>
</protein>
<gene>
    <name evidence="2" type="ORF">DL762_000140</name>
</gene>
<dbReference type="EMBL" id="QJNS01000003">
    <property type="protein sequence ID" value="RYO95257.1"/>
    <property type="molecule type" value="Genomic_DNA"/>
</dbReference>
<comment type="caution">
    <text evidence="2">The sequence shown here is derived from an EMBL/GenBank/DDBJ whole genome shotgun (WGS) entry which is preliminary data.</text>
</comment>
<sequence length="202" mass="22419">MGKSSSLLKNRKVILTGAYSAPLDISEEPKFWPNYFYLGDTLLDPERFAAGLLAYIWSPRPDTRLFSFPGAPLDISTYTEKEGILRLVEKLDGILTYTKESSPRVVVSPISAENFAIPEAPPESRRSSASPRRETRRPAVGRCVNAEVLEDDGSRGILRDFLKDPAFIQGNLRLAMSEKNGTVPSSYSVLRRQPSNGKDPSK</sequence>
<accession>A0ABY0HJY1</accession>
<dbReference type="Proteomes" id="UP000294003">
    <property type="component" value="Unassembled WGS sequence"/>
</dbReference>
<feature type="compositionally biased region" description="Polar residues" evidence="1">
    <location>
        <begin position="179"/>
        <end position="202"/>
    </location>
</feature>
<feature type="region of interest" description="Disordered" evidence="1">
    <location>
        <begin position="178"/>
        <end position="202"/>
    </location>
</feature>
<reference evidence="2 3" key="1">
    <citation type="submission" date="2018-06" db="EMBL/GenBank/DDBJ databases">
        <title>Complete Genomes of Monosporascus.</title>
        <authorList>
            <person name="Robinson A.J."/>
            <person name="Natvig D.O."/>
        </authorList>
    </citation>
    <scope>NUCLEOTIDE SEQUENCE [LARGE SCALE GENOMIC DNA]</scope>
    <source>
        <strain evidence="2 3">CBS 609.92</strain>
    </source>
</reference>